<name>A0A367F175_9ACTN</name>
<dbReference type="Proteomes" id="UP000252914">
    <property type="component" value="Unassembled WGS sequence"/>
</dbReference>
<evidence type="ECO:0000256" key="1">
    <source>
        <dbReference type="SAM" id="MobiDB-lite"/>
    </source>
</evidence>
<protein>
    <submittedName>
        <fullName evidence="2">Uncharacterized protein</fullName>
    </submittedName>
</protein>
<reference evidence="2 3" key="1">
    <citation type="submission" date="2018-06" db="EMBL/GenBank/DDBJ databases">
        <title>Streptomyces reniochalinae sp. nov. and Streptomyces diacarnus sp. nov. from marine sponges.</title>
        <authorList>
            <person name="Li L."/>
        </authorList>
    </citation>
    <scope>NUCLEOTIDE SEQUENCE [LARGE SCALE GENOMIC DNA]</scope>
    <source>
        <strain evidence="2 3">LHW51701</strain>
    </source>
</reference>
<accession>A0A367F175</accession>
<dbReference type="RefSeq" id="WP_114021977.1">
    <property type="nucleotide sequence ID" value="NZ_QOIN01000041.1"/>
</dbReference>
<feature type="region of interest" description="Disordered" evidence="1">
    <location>
        <begin position="54"/>
        <end position="81"/>
    </location>
</feature>
<dbReference type="EMBL" id="QOIN01000041">
    <property type="protein sequence ID" value="RCG24083.1"/>
    <property type="molecule type" value="Genomic_DNA"/>
</dbReference>
<sequence>MPTISSPDLALPFAARLFEGPVAPTAPEAAGSAYSTAAQVTMAPDGAPLVQAHPGASAQKTAVTVSGRPGDDPEPMITNWW</sequence>
<evidence type="ECO:0000313" key="2">
    <source>
        <dbReference type="EMBL" id="RCG24083.1"/>
    </source>
</evidence>
<comment type="caution">
    <text evidence="2">The sequence shown here is derived from an EMBL/GenBank/DDBJ whole genome shotgun (WGS) entry which is preliminary data.</text>
</comment>
<organism evidence="2 3">
    <name type="scientific">Streptomyces diacarni</name>
    <dbReference type="NCBI Taxonomy" id="2800381"/>
    <lineage>
        <taxon>Bacteria</taxon>
        <taxon>Bacillati</taxon>
        <taxon>Actinomycetota</taxon>
        <taxon>Actinomycetes</taxon>
        <taxon>Kitasatosporales</taxon>
        <taxon>Streptomycetaceae</taxon>
        <taxon>Streptomyces</taxon>
    </lineage>
</organism>
<proteinExistence type="predicted"/>
<dbReference type="AlphaFoldDB" id="A0A367F175"/>
<evidence type="ECO:0000313" key="3">
    <source>
        <dbReference type="Proteomes" id="UP000252914"/>
    </source>
</evidence>
<gene>
    <name evidence="2" type="ORF">DTL70_12420</name>
</gene>
<keyword evidence="3" id="KW-1185">Reference proteome</keyword>